<comment type="caution">
    <text evidence="1">The sequence shown here is derived from an EMBL/GenBank/DDBJ whole genome shotgun (WGS) entry which is preliminary data.</text>
</comment>
<dbReference type="AlphaFoldDB" id="A0A9D4UKX9"/>
<protein>
    <submittedName>
        <fullName evidence="1">Uncharacterized protein</fullName>
    </submittedName>
</protein>
<keyword evidence="2" id="KW-1185">Reference proteome</keyword>
<evidence type="ECO:0000313" key="1">
    <source>
        <dbReference type="EMBL" id="KAI5069316.1"/>
    </source>
</evidence>
<reference evidence="1" key="1">
    <citation type="submission" date="2021-01" db="EMBL/GenBank/DDBJ databases">
        <title>Adiantum capillus-veneris genome.</title>
        <authorList>
            <person name="Fang Y."/>
            <person name="Liao Q."/>
        </authorList>
    </citation>
    <scope>NUCLEOTIDE SEQUENCE</scope>
    <source>
        <strain evidence="1">H3</strain>
        <tissue evidence="1">Leaf</tissue>
    </source>
</reference>
<gene>
    <name evidence="1" type="ORF">GOP47_0015617</name>
</gene>
<name>A0A9D4UKX9_ADICA</name>
<evidence type="ECO:0000313" key="2">
    <source>
        <dbReference type="Proteomes" id="UP000886520"/>
    </source>
</evidence>
<dbReference type="Proteomes" id="UP000886520">
    <property type="component" value="Chromosome 15"/>
</dbReference>
<sequence>MVAHSSARTWWDWLVNGGPPLTNCRSIPFVSGIFLCLMHSCPSSAQHMILKFMDVVCMPILDWECGNATTWCLIEDVVTVAWLHGGFGTWGI</sequence>
<proteinExistence type="predicted"/>
<dbReference type="EMBL" id="JABFUD020000015">
    <property type="protein sequence ID" value="KAI5069316.1"/>
    <property type="molecule type" value="Genomic_DNA"/>
</dbReference>
<accession>A0A9D4UKX9</accession>
<organism evidence="1 2">
    <name type="scientific">Adiantum capillus-veneris</name>
    <name type="common">Maidenhair fern</name>
    <dbReference type="NCBI Taxonomy" id="13818"/>
    <lineage>
        <taxon>Eukaryota</taxon>
        <taxon>Viridiplantae</taxon>
        <taxon>Streptophyta</taxon>
        <taxon>Embryophyta</taxon>
        <taxon>Tracheophyta</taxon>
        <taxon>Polypodiopsida</taxon>
        <taxon>Polypodiidae</taxon>
        <taxon>Polypodiales</taxon>
        <taxon>Pteridineae</taxon>
        <taxon>Pteridaceae</taxon>
        <taxon>Vittarioideae</taxon>
        <taxon>Adiantum</taxon>
    </lineage>
</organism>